<organism evidence="1 2">
    <name type="scientific">Trichococcus pasteurii</name>
    <dbReference type="NCBI Taxonomy" id="43064"/>
    <lineage>
        <taxon>Bacteria</taxon>
        <taxon>Bacillati</taxon>
        <taxon>Bacillota</taxon>
        <taxon>Bacilli</taxon>
        <taxon>Lactobacillales</taxon>
        <taxon>Carnobacteriaceae</taxon>
        <taxon>Trichococcus</taxon>
    </lineage>
</organism>
<keyword evidence="2" id="KW-1185">Reference proteome</keyword>
<accession>A0A1W1IIL3</accession>
<reference evidence="2" key="1">
    <citation type="submission" date="2016-04" db="EMBL/GenBank/DDBJ databases">
        <authorList>
            <person name="Strepis N."/>
        </authorList>
    </citation>
    <scope>NUCLEOTIDE SEQUENCE [LARGE SCALE GENOMIC DNA]</scope>
</reference>
<evidence type="ECO:0000313" key="1">
    <source>
        <dbReference type="EMBL" id="SLM52840.1"/>
    </source>
</evidence>
<dbReference type="OrthoDB" id="2167881at2"/>
<dbReference type="AlphaFoldDB" id="A0A1W1IIL3"/>
<evidence type="ECO:0008006" key="3">
    <source>
        <dbReference type="Google" id="ProtNLM"/>
    </source>
</evidence>
<dbReference type="STRING" id="43064.SAMN04488086_11091"/>
<name>A0A1W1IIL3_9LACT</name>
<dbReference type="RefSeq" id="WP_086943582.1">
    <property type="nucleotide sequence ID" value="NZ_FONM01000010.1"/>
</dbReference>
<proteinExistence type="predicted"/>
<gene>
    <name evidence="1" type="ORF">TPAS_2548</name>
</gene>
<protein>
    <recommendedName>
        <fullName evidence="3">Flagellar protein flit</fullName>
    </recommendedName>
</protein>
<sequence>MQNADFAKERLDVLLEMKQLFDSWDGTATHGIKVIEKNKEHIASLQKFDSVEGMSPFSKSENELLIQVIQKQKLVMYTLRNNKEELLQQAKKVNQKSRIIESYINMKKTPVFVDRGM</sequence>
<dbReference type="EMBL" id="FWEY01000009">
    <property type="protein sequence ID" value="SLM52840.1"/>
    <property type="molecule type" value="Genomic_DNA"/>
</dbReference>
<dbReference type="Proteomes" id="UP000195985">
    <property type="component" value="Unassembled WGS sequence"/>
</dbReference>
<evidence type="ECO:0000313" key="2">
    <source>
        <dbReference type="Proteomes" id="UP000195985"/>
    </source>
</evidence>